<dbReference type="OrthoDB" id="2576613at2759"/>
<sequence>MQAHPLLPAAHPHEPASLSTLTPTILPGPIILLALLPIIPLLLFSLGARPPDILFPLTTNDLLVTTSLVCLAGGSVLLGGVYPEVGGWVWGWVKDGGEGAGMGGWGGQSRVVEEQSTGQSAVPRRPPPLEWIWDERFRRWMRVPSLSVRPSVPVKSRMMAHRHVLALREFQPSWYSPQKPRLILSLVVIAFIILLIIILVGHFLKCVYTIESTTTTTTVSGGSSGDSNKLLPTWVERELRKRKDEKPEETSKRVGKEDKADKDRAERAGKEEFEKWGKKRDKEKGMLRKELEKRKMPLTGLDGLEDDDGKKDKKKDEGKREKGGKKEEKDMVSEEGETKEKRGKGSKIQKLLLGEKTDKIKGTVGTWEPADPNVAEVTIASSTANAQKEAERLKAGG</sequence>
<dbReference type="GeneID" id="23884233"/>
<evidence type="ECO:0000256" key="2">
    <source>
        <dbReference type="SAM" id="Phobius"/>
    </source>
</evidence>
<gene>
    <name evidence="3" type="ORF">CNAG_00425</name>
</gene>
<accession>J9VES6</accession>
<feature type="compositionally biased region" description="Basic and acidic residues" evidence="1">
    <location>
        <begin position="236"/>
        <end position="295"/>
    </location>
</feature>
<dbReference type="VEuPathDB" id="FungiDB:CNAG_00425"/>
<protein>
    <submittedName>
        <fullName evidence="3">Uncharacterized protein</fullName>
    </submittedName>
</protein>
<dbReference type="Proteomes" id="UP000010091">
    <property type="component" value="Chromosome 1"/>
</dbReference>
<evidence type="ECO:0000256" key="1">
    <source>
        <dbReference type="SAM" id="MobiDB-lite"/>
    </source>
</evidence>
<organism evidence="3 4">
    <name type="scientific">Cryptococcus neoformans (strain H99 / ATCC 208821 / CBS 10515 / FGSC 9487)</name>
    <name type="common">Cryptococcus neoformans var. grubii serotype A</name>
    <dbReference type="NCBI Taxonomy" id="235443"/>
    <lineage>
        <taxon>Eukaryota</taxon>
        <taxon>Fungi</taxon>
        <taxon>Dikarya</taxon>
        <taxon>Basidiomycota</taxon>
        <taxon>Agaricomycotina</taxon>
        <taxon>Tremellomycetes</taxon>
        <taxon>Tremellales</taxon>
        <taxon>Cryptococcaceae</taxon>
        <taxon>Cryptococcus</taxon>
        <taxon>Cryptococcus neoformans species complex</taxon>
    </lineage>
</organism>
<feature type="compositionally biased region" description="Basic and acidic residues" evidence="1">
    <location>
        <begin position="308"/>
        <end position="340"/>
    </location>
</feature>
<proteinExistence type="predicted"/>
<feature type="transmembrane region" description="Helical" evidence="2">
    <location>
        <begin position="25"/>
        <end position="46"/>
    </location>
</feature>
<evidence type="ECO:0000313" key="4">
    <source>
        <dbReference type="Proteomes" id="UP000010091"/>
    </source>
</evidence>
<keyword evidence="4" id="KW-1185">Reference proteome</keyword>
<dbReference type="RefSeq" id="XP_012046307.1">
    <property type="nucleotide sequence ID" value="XM_012190917.1"/>
</dbReference>
<keyword evidence="2" id="KW-0472">Membrane</keyword>
<evidence type="ECO:0000313" key="3">
    <source>
        <dbReference type="EMBL" id="AFR92558.2"/>
    </source>
</evidence>
<dbReference type="KEGG" id="cng:CNAG_00425"/>
<keyword evidence="2" id="KW-1133">Transmembrane helix</keyword>
<feature type="region of interest" description="Disordered" evidence="1">
    <location>
        <begin position="236"/>
        <end position="350"/>
    </location>
</feature>
<dbReference type="HOGENOM" id="CLU_694477_0_0_1"/>
<name>J9VES6_CRYN9</name>
<keyword evidence="2" id="KW-0812">Transmembrane</keyword>
<dbReference type="AlphaFoldDB" id="J9VES6"/>
<dbReference type="EMBL" id="CP003820">
    <property type="protein sequence ID" value="AFR92558.2"/>
    <property type="molecule type" value="Genomic_DNA"/>
</dbReference>
<feature type="transmembrane region" description="Helical" evidence="2">
    <location>
        <begin position="182"/>
        <end position="204"/>
    </location>
</feature>
<reference evidence="3 4" key="1">
    <citation type="journal article" date="2014" name="PLoS Genet.">
        <title>Analysis of the genome and transcriptome of Cryptococcus neoformans var. grubii reveals complex RNA expression and microevolution leading to virulence attenuation.</title>
        <authorList>
            <person name="Janbon G."/>
            <person name="Ormerod K.L."/>
            <person name="Paulet D."/>
            <person name="Byrnes E.J.III."/>
            <person name="Yadav V."/>
            <person name="Chatterjee G."/>
            <person name="Mullapudi N."/>
            <person name="Hon C.C."/>
            <person name="Billmyre R.B."/>
            <person name="Brunel F."/>
            <person name="Bahn Y.S."/>
            <person name="Chen W."/>
            <person name="Chen Y."/>
            <person name="Chow E.W."/>
            <person name="Coppee J.Y."/>
            <person name="Floyd-Averette A."/>
            <person name="Gaillardin C."/>
            <person name="Gerik K.J."/>
            <person name="Goldberg J."/>
            <person name="Gonzalez-Hilarion S."/>
            <person name="Gujja S."/>
            <person name="Hamlin J.L."/>
            <person name="Hsueh Y.P."/>
            <person name="Ianiri G."/>
            <person name="Jones S."/>
            <person name="Kodira C.D."/>
            <person name="Kozubowski L."/>
            <person name="Lam W."/>
            <person name="Marra M."/>
            <person name="Mesner L.D."/>
            <person name="Mieczkowski P.A."/>
            <person name="Moyrand F."/>
            <person name="Nielsen K."/>
            <person name="Proux C."/>
            <person name="Rossignol T."/>
            <person name="Schein J.E."/>
            <person name="Sun S."/>
            <person name="Wollschlaeger C."/>
            <person name="Wood I.A."/>
            <person name="Zeng Q."/>
            <person name="Neuveglise C."/>
            <person name="Newlon C.S."/>
            <person name="Perfect J.R."/>
            <person name="Lodge J.K."/>
            <person name="Idnurm A."/>
            <person name="Stajich J.E."/>
            <person name="Kronstad J.W."/>
            <person name="Sanyal K."/>
            <person name="Heitman J."/>
            <person name="Fraser J.A."/>
            <person name="Cuomo C.A."/>
            <person name="Dietrich F.S."/>
        </authorList>
    </citation>
    <scope>NUCLEOTIDE SEQUENCE [LARGE SCALE GENOMIC DNA]</scope>
    <source>
        <strain evidence="4">H99 / ATCC 208821 / CBS 10515 / FGSC 9487</strain>
    </source>
</reference>